<organism evidence="1 2">
    <name type="scientific">Dyella marensis</name>
    <dbReference type="NCBI Taxonomy" id="500610"/>
    <lineage>
        <taxon>Bacteria</taxon>
        <taxon>Pseudomonadati</taxon>
        <taxon>Pseudomonadota</taxon>
        <taxon>Gammaproteobacteria</taxon>
        <taxon>Lysobacterales</taxon>
        <taxon>Rhodanobacteraceae</taxon>
        <taxon>Dyella</taxon>
    </lineage>
</organism>
<proteinExistence type="predicted"/>
<accession>A0A1I2JEE4</accession>
<dbReference type="InterPro" id="IPR015946">
    <property type="entry name" value="KH_dom-like_a/b"/>
</dbReference>
<dbReference type="Gene3D" id="3.30.300.20">
    <property type="match status" value="1"/>
</dbReference>
<evidence type="ECO:0000313" key="1">
    <source>
        <dbReference type="EMBL" id="SFF53222.1"/>
    </source>
</evidence>
<dbReference type="Pfam" id="PF02566">
    <property type="entry name" value="OsmC"/>
    <property type="match status" value="1"/>
</dbReference>
<dbReference type="EMBL" id="FONH01000025">
    <property type="protein sequence ID" value="SFF53222.1"/>
    <property type="molecule type" value="Genomic_DNA"/>
</dbReference>
<evidence type="ECO:0000313" key="2">
    <source>
        <dbReference type="Proteomes" id="UP000199477"/>
    </source>
</evidence>
<dbReference type="STRING" id="500610.SAMN02799615_04015"/>
<dbReference type="Proteomes" id="UP000199477">
    <property type="component" value="Unassembled WGS sequence"/>
</dbReference>
<sequence>MGRVAAVSIVSTDTDYLHRIQAGHFALDTDEPKALGGQGAAPAPFDLYLSSLAACTAITLRMYAQRKDWNLGEFRAELSLTRDEEGKLHIHRVLRSDQPLSDEQWNRLLEIVANTPVTKAMREGAEISSERGAFIAL</sequence>
<dbReference type="PANTHER" id="PTHR39624">
    <property type="entry name" value="PROTEIN INVOLVED IN RIMO-MEDIATED BETA-METHYLTHIOLATION OF RIBOSOMAL PROTEIN S12 YCAO"/>
    <property type="match status" value="1"/>
</dbReference>
<dbReference type="InterPro" id="IPR036102">
    <property type="entry name" value="OsmC/Ohrsf"/>
</dbReference>
<dbReference type="SUPFAM" id="SSF82784">
    <property type="entry name" value="OsmC-like"/>
    <property type="match status" value="1"/>
</dbReference>
<gene>
    <name evidence="1" type="ORF">SAMN02799615_04015</name>
</gene>
<dbReference type="PANTHER" id="PTHR39624:SF2">
    <property type="entry name" value="OSMC-LIKE PROTEIN"/>
    <property type="match status" value="1"/>
</dbReference>
<protein>
    <submittedName>
        <fullName evidence="1">Putative redox protein</fullName>
    </submittedName>
</protein>
<dbReference type="InterPro" id="IPR003718">
    <property type="entry name" value="OsmC/Ohr_fam"/>
</dbReference>
<name>A0A1I2JEE4_9GAMM</name>
<reference evidence="2" key="1">
    <citation type="submission" date="2016-10" db="EMBL/GenBank/DDBJ databases">
        <authorList>
            <person name="Varghese N."/>
            <person name="Submissions S."/>
        </authorList>
    </citation>
    <scope>NUCLEOTIDE SEQUENCE [LARGE SCALE GENOMIC DNA]</scope>
    <source>
        <strain evidence="2">UNC178MFTsu3.1</strain>
    </source>
</reference>
<dbReference type="AlphaFoldDB" id="A0A1I2JEE4"/>
<dbReference type="RefSeq" id="WP_026636858.1">
    <property type="nucleotide sequence ID" value="NZ_FONH01000025.1"/>
</dbReference>
<keyword evidence="2" id="KW-1185">Reference proteome</keyword>